<feature type="non-terminal residue" evidence="2">
    <location>
        <position position="156"/>
    </location>
</feature>
<reference evidence="2" key="1">
    <citation type="submission" date="2021-02" db="EMBL/GenBank/DDBJ databases">
        <authorList>
            <person name="Dougan E. K."/>
            <person name="Rhodes N."/>
            <person name="Thang M."/>
            <person name="Chan C."/>
        </authorList>
    </citation>
    <scope>NUCLEOTIDE SEQUENCE</scope>
</reference>
<feature type="non-terminal residue" evidence="2">
    <location>
        <position position="1"/>
    </location>
</feature>
<proteinExistence type="predicted"/>
<keyword evidence="3" id="KW-1185">Reference proteome</keyword>
<evidence type="ECO:0000313" key="2">
    <source>
        <dbReference type="EMBL" id="CAE7247091.1"/>
    </source>
</evidence>
<gene>
    <name evidence="2" type="ORF">SPIL2461_LOCUS4571</name>
</gene>
<feature type="region of interest" description="Disordered" evidence="1">
    <location>
        <begin position="1"/>
        <end position="77"/>
    </location>
</feature>
<evidence type="ECO:0000313" key="3">
    <source>
        <dbReference type="Proteomes" id="UP000649617"/>
    </source>
</evidence>
<name>A0A812LGF6_SYMPI</name>
<dbReference type="Proteomes" id="UP000649617">
    <property type="component" value="Unassembled WGS sequence"/>
</dbReference>
<accession>A0A812LGF6</accession>
<protein>
    <submittedName>
        <fullName evidence="2">Uncharacterized protein</fullName>
    </submittedName>
</protein>
<comment type="caution">
    <text evidence="2">The sequence shown here is derived from an EMBL/GenBank/DDBJ whole genome shotgun (WGS) entry which is preliminary data.</text>
</comment>
<evidence type="ECO:0000256" key="1">
    <source>
        <dbReference type="SAM" id="MobiDB-lite"/>
    </source>
</evidence>
<feature type="compositionally biased region" description="Low complexity" evidence="1">
    <location>
        <begin position="64"/>
        <end position="73"/>
    </location>
</feature>
<organism evidence="2 3">
    <name type="scientific">Symbiodinium pilosum</name>
    <name type="common">Dinoflagellate</name>
    <dbReference type="NCBI Taxonomy" id="2952"/>
    <lineage>
        <taxon>Eukaryota</taxon>
        <taxon>Sar</taxon>
        <taxon>Alveolata</taxon>
        <taxon>Dinophyceae</taxon>
        <taxon>Suessiales</taxon>
        <taxon>Symbiodiniaceae</taxon>
        <taxon>Symbiodinium</taxon>
    </lineage>
</organism>
<sequence>VSAGEEPGDDPIALELADEAAPSPKAKAKAKNKRSASDDPGEPEAPANQECSEHDEGQGDEEAPAAGAEVVESPEGKATFARRYKPAKDLAACRRWISMRDTYNLKVAPKLVRPLALEDAFWKHCMEDLKGNRGDDPRAIQKIVDKATVSFLALEL</sequence>
<dbReference type="EMBL" id="CAJNIZ010006087">
    <property type="protein sequence ID" value="CAE7247091.1"/>
    <property type="molecule type" value="Genomic_DNA"/>
</dbReference>
<dbReference type="AlphaFoldDB" id="A0A812LGF6"/>